<comment type="caution">
    <text evidence="2">The sequence shown here is derived from an EMBL/GenBank/DDBJ whole genome shotgun (WGS) entry which is preliminary data.</text>
</comment>
<gene>
    <name evidence="2" type="ORF">DJ019_10645</name>
</gene>
<proteinExistence type="predicted"/>
<keyword evidence="3" id="KW-1185">Reference proteome</keyword>
<evidence type="ECO:0000313" key="3">
    <source>
        <dbReference type="Proteomes" id="UP000249524"/>
    </source>
</evidence>
<dbReference type="AlphaFoldDB" id="A0A328BFI3"/>
<protein>
    <submittedName>
        <fullName evidence="2">Uncharacterized protein</fullName>
    </submittedName>
</protein>
<dbReference type="RefSeq" id="WP_111276015.1">
    <property type="nucleotide sequence ID" value="NZ_QFYS01000004.1"/>
</dbReference>
<evidence type="ECO:0000313" key="2">
    <source>
        <dbReference type="EMBL" id="RAK65419.1"/>
    </source>
</evidence>
<feature type="transmembrane region" description="Helical" evidence="1">
    <location>
        <begin position="103"/>
        <end position="121"/>
    </location>
</feature>
<evidence type="ECO:0000256" key="1">
    <source>
        <dbReference type="SAM" id="Phobius"/>
    </source>
</evidence>
<keyword evidence="1" id="KW-0812">Transmembrane</keyword>
<organism evidence="2 3">
    <name type="scientific">Phenylobacterium kunshanense</name>
    <dbReference type="NCBI Taxonomy" id="1445034"/>
    <lineage>
        <taxon>Bacteria</taxon>
        <taxon>Pseudomonadati</taxon>
        <taxon>Pseudomonadota</taxon>
        <taxon>Alphaproteobacteria</taxon>
        <taxon>Caulobacterales</taxon>
        <taxon>Caulobacteraceae</taxon>
        <taxon>Phenylobacterium</taxon>
    </lineage>
</organism>
<keyword evidence="1" id="KW-1133">Transmembrane helix</keyword>
<feature type="transmembrane region" description="Helical" evidence="1">
    <location>
        <begin position="66"/>
        <end position="82"/>
    </location>
</feature>
<sequence>MTAFLVVRAAAQTALMDAVLGALSANVEPAGQRASDIRRLWLTAGAVLTGLGGLAAAVGWSAAAPLFLAACIGQWTWLLIVAPRFVDPSDAPDPAGRRATRNAALGHTALTIAVLAAWGQLVGWPALALPMQAAAGAGGAALIAFALQMLRQGSLGRRGAPPPPDED</sequence>
<dbReference type="OrthoDB" id="8448837at2"/>
<dbReference type="Proteomes" id="UP000249524">
    <property type="component" value="Unassembled WGS sequence"/>
</dbReference>
<feature type="transmembrane region" description="Helical" evidence="1">
    <location>
        <begin position="127"/>
        <end position="147"/>
    </location>
</feature>
<dbReference type="EMBL" id="QFYS01000004">
    <property type="protein sequence ID" value="RAK65419.1"/>
    <property type="molecule type" value="Genomic_DNA"/>
</dbReference>
<reference evidence="2 3" key="1">
    <citation type="submission" date="2018-05" db="EMBL/GenBank/DDBJ databases">
        <authorList>
            <person name="Lanie J.A."/>
            <person name="Ng W.-L."/>
            <person name="Kazmierczak K.M."/>
            <person name="Andrzejewski T.M."/>
            <person name="Davidsen T.M."/>
            <person name="Wayne K.J."/>
            <person name="Tettelin H."/>
            <person name="Glass J.I."/>
            <person name="Rusch D."/>
            <person name="Podicherti R."/>
            <person name="Tsui H.-C.T."/>
            <person name="Winkler M.E."/>
        </authorList>
    </citation>
    <scope>NUCLEOTIDE SEQUENCE [LARGE SCALE GENOMIC DNA]</scope>
    <source>
        <strain evidence="2 3">BUT-10</strain>
    </source>
</reference>
<feature type="transmembrane region" description="Helical" evidence="1">
    <location>
        <begin position="40"/>
        <end position="60"/>
    </location>
</feature>
<name>A0A328BFI3_9CAUL</name>
<keyword evidence="1" id="KW-0472">Membrane</keyword>
<accession>A0A328BFI3</accession>